<accession>A0A9X0QEB7</accession>
<proteinExistence type="inferred from homology"/>
<dbReference type="RefSeq" id="WP_183976721.1">
    <property type="nucleotide sequence ID" value="NZ_JACHEB010000005.1"/>
</dbReference>
<dbReference type="CDD" id="cd05233">
    <property type="entry name" value="SDR_c"/>
    <property type="match status" value="1"/>
</dbReference>
<dbReference type="Pfam" id="PF13561">
    <property type="entry name" value="adh_short_C2"/>
    <property type="match status" value="1"/>
</dbReference>
<organism evidence="3 4">
    <name type="scientific">Tunturiibacter gelidiferens</name>
    <dbReference type="NCBI Taxonomy" id="3069689"/>
    <lineage>
        <taxon>Bacteria</taxon>
        <taxon>Pseudomonadati</taxon>
        <taxon>Acidobacteriota</taxon>
        <taxon>Terriglobia</taxon>
        <taxon>Terriglobales</taxon>
        <taxon>Acidobacteriaceae</taxon>
        <taxon>Tunturiibacter</taxon>
    </lineage>
</organism>
<evidence type="ECO:0000256" key="2">
    <source>
        <dbReference type="ARBA" id="ARBA00023002"/>
    </source>
</evidence>
<sequence length="241" mass="25315">MASKGTIIVTGASQGIGAGVVQAFLDRGYNLVANSRNISKSGTFVESERLALVDGNIGESAVAAKIVETAITRFGSIDALVNNAGIFFAKPFTEFTAEDFEALSTVNLKGFLHVTQGSVKQMLTQKKGGSVVTITASQVVNPIAGLPASVPMITKGGLEAATRSLAIEYAKEHIRFNAVAPGIVDTPMHVNNPKDFLKTLSPMGTISSVNDIVDAIVYLTEARNVTGEVLHVDGGSHQGRW</sequence>
<name>A0A9X0QEB7_9BACT</name>
<dbReference type="SUPFAM" id="SSF51735">
    <property type="entry name" value="NAD(P)-binding Rossmann-fold domains"/>
    <property type="match status" value="1"/>
</dbReference>
<dbReference type="Proteomes" id="UP000535182">
    <property type="component" value="Unassembled WGS sequence"/>
</dbReference>
<comment type="similarity">
    <text evidence="1">Belongs to the short-chain dehydrogenases/reductases (SDR) family.</text>
</comment>
<dbReference type="InterPro" id="IPR002347">
    <property type="entry name" value="SDR_fam"/>
</dbReference>
<dbReference type="PANTHER" id="PTHR43639:SF1">
    <property type="entry name" value="SHORT-CHAIN DEHYDROGENASE_REDUCTASE FAMILY PROTEIN"/>
    <property type="match status" value="1"/>
</dbReference>
<dbReference type="InterPro" id="IPR036291">
    <property type="entry name" value="NAD(P)-bd_dom_sf"/>
</dbReference>
<dbReference type="Gene3D" id="3.40.50.720">
    <property type="entry name" value="NAD(P)-binding Rossmann-like Domain"/>
    <property type="match status" value="1"/>
</dbReference>
<reference evidence="3 4" key="1">
    <citation type="submission" date="2020-08" db="EMBL/GenBank/DDBJ databases">
        <title>Genomic Encyclopedia of Type Strains, Phase IV (KMG-V): Genome sequencing to study the core and pangenomes of soil and plant-associated prokaryotes.</title>
        <authorList>
            <person name="Whitman W."/>
        </authorList>
    </citation>
    <scope>NUCLEOTIDE SEQUENCE [LARGE SCALE GENOMIC DNA]</scope>
    <source>
        <strain evidence="3 4">X5P2</strain>
    </source>
</reference>
<dbReference type="PRINTS" id="PR00081">
    <property type="entry name" value="GDHRDH"/>
</dbReference>
<protein>
    <submittedName>
        <fullName evidence="3">NAD(P)-dependent dehydrogenase (Short-subunit alcohol dehydrogenase family)</fullName>
    </submittedName>
</protein>
<gene>
    <name evidence="3" type="ORF">HDF14_002428</name>
</gene>
<evidence type="ECO:0000256" key="1">
    <source>
        <dbReference type="ARBA" id="ARBA00006484"/>
    </source>
</evidence>
<keyword evidence="2" id="KW-0560">Oxidoreductase</keyword>
<dbReference type="EMBL" id="JACHEB010000005">
    <property type="protein sequence ID" value="MBB5328812.1"/>
    <property type="molecule type" value="Genomic_DNA"/>
</dbReference>
<comment type="caution">
    <text evidence="3">The sequence shown here is derived from an EMBL/GenBank/DDBJ whole genome shotgun (WGS) entry which is preliminary data.</text>
</comment>
<evidence type="ECO:0000313" key="4">
    <source>
        <dbReference type="Proteomes" id="UP000535182"/>
    </source>
</evidence>
<dbReference type="GO" id="GO:0016491">
    <property type="term" value="F:oxidoreductase activity"/>
    <property type="evidence" value="ECO:0007669"/>
    <property type="project" value="UniProtKB-KW"/>
</dbReference>
<keyword evidence="4" id="KW-1185">Reference proteome</keyword>
<dbReference type="PRINTS" id="PR00080">
    <property type="entry name" value="SDRFAMILY"/>
</dbReference>
<evidence type="ECO:0000313" key="3">
    <source>
        <dbReference type="EMBL" id="MBB5328812.1"/>
    </source>
</evidence>
<dbReference type="PANTHER" id="PTHR43639">
    <property type="entry name" value="OXIDOREDUCTASE, SHORT-CHAIN DEHYDROGENASE/REDUCTASE FAMILY (AFU_ORTHOLOGUE AFUA_5G02870)"/>
    <property type="match status" value="1"/>
</dbReference>
<dbReference type="AlphaFoldDB" id="A0A9X0QEB7"/>